<evidence type="ECO:0000313" key="2">
    <source>
        <dbReference type="EMBL" id="GAA1834731.1"/>
    </source>
</evidence>
<gene>
    <name evidence="2" type="ORF">GCM10009682_61330</name>
</gene>
<feature type="transmembrane region" description="Helical" evidence="1">
    <location>
        <begin position="118"/>
        <end position="143"/>
    </location>
</feature>
<feature type="transmembrane region" description="Helical" evidence="1">
    <location>
        <begin position="50"/>
        <end position="70"/>
    </location>
</feature>
<feature type="transmembrane region" description="Helical" evidence="1">
    <location>
        <begin position="234"/>
        <end position="254"/>
    </location>
</feature>
<dbReference type="EMBL" id="BAAALT010000284">
    <property type="protein sequence ID" value="GAA1834731.1"/>
    <property type="molecule type" value="Genomic_DNA"/>
</dbReference>
<keyword evidence="1" id="KW-1133">Transmembrane helix</keyword>
<reference evidence="3" key="1">
    <citation type="journal article" date="2019" name="Int. J. Syst. Evol. Microbiol.">
        <title>The Global Catalogue of Microorganisms (GCM) 10K type strain sequencing project: providing services to taxonomists for standard genome sequencing and annotation.</title>
        <authorList>
            <consortium name="The Broad Institute Genomics Platform"/>
            <consortium name="The Broad Institute Genome Sequencing Center for Infectious Disease"/>
            <person name="Wu L."/>
            <person name="Ma J."/>
        </authorList>
    </citation>
    <scope>NUCLEOTIDE SEQUENCE [LARGE SCALE GENOMIC DNA]</scope>
    <source>
        <strain evidence="3">JCM 13250</strain>
    </source>
</reference>
<feature type="transmembrane region" description="Helical" evidence="1">
    <location>
        <begin position="201"/>
        <end position="222"/>
    </location>
</feature>
<organism evidence="2 3">
    <name type="scientific">Luedemannella flava</name>
    <dbReference type="NCBI Taxonomy" id="349316"/>
    <lineage>
        <taxon>Bacteria</taxon>
        <taxon>Bacillati</taxon>
        <taxon>Actinomycetota</taxon>
        <taxon>Actinomycetes</taxon>
        <taxon>Micromonosporales</taxon>
        <taxon>Micromonosporaceae</taxon>
        <taxon>Luedemannella</taxon>
    </lineage>
</organism>
<feature type="transmembrane region" description="Helical" evidence="1">
    <location>
        <begin position="18"/>
        <end position="38"/>
    </location>
</feature>
<protein>
    <submittedName>
        <fullName evidence="2">Uncharacterized protein</fullName>
    </submittedName>
</protein>
<proteinExistence type="predicted"/>
<keyword evidence="1" id="KW-0472">Membrane</keyword>
<keyword evidence="1" id="KW-0812">Transmembrane</keyword>
<evidence type="ECO:0000313" key="3">
    <source>
        <dbReference type="Proteomes" id="UP001500218"/>
    </source>
</evidence>
<dbReference type="Proteomes" id="UP001500218">
    <property type="component" value="Unassembled WGS sequence"/>
</dbReference>
<accession>A0ABP4YYD6</accession>
<feature type="transmembrane region" description="Helical" evidence="1">
    <location>
        <begin position="150"/>
        <end position="169"/>
    </location>
</feature>
<dbReference type="RefSeq" id="WP_344140051.1">
    <property type="nucleotide sequence ID" value="NZ_BAAALT010000284.1"/>
</dbReference>
<name>A0ABP4YYD6_9ACTN</name>
<comment type="caution">
    <text evidence="2">The sequence shown here is derived from an EMBL/GenBank/DDBJ whole genome shotgun (WGS) entry which is preliminary data.</text>
</comment>
<keyword evidence="3" id="KW-1185">Reference proteome</keyword>
<evidence type="ECO:0000256" key="1">
    <source>
        <dbReference type="SAM" id="Phobius"/>
    </source>
</evidence>
<feature type="transmembrane region" description="Helical" evidence="1">
    <location>
        <begin position="266"/>
        <end position="288"/>
    </location>
</feature>
<feature type="transmembrane region" description="Helical" evidence="1">
    <location>
        <begin position="79"/>
        <end position="98"/>
    </location>
</feature>
<sequence>MIRDVWSQVRPVTAQQRFLARCGTLLVVSGLFHAVVAAVDGGPWEGPVSWRKPVVFGLSFGVLVWSAVWVRRQLPASRWGWLPVGLLGGASVLEVALITTQRWRGVPSHFNTATGFDAFVFGGMAMCVLLVVVGVTALLVWSLIAARGAVGARIAAVVGLVGVLAAGRVGQDMISTGDAVTQATGHVPDGVVFGAAGGAKLVHAVGMHGLQVLIALVVLLALGDLAARTKRLVMWLAAAGYAVFFASVTSTAYAGRAWTDVTTPEAVTGVAGLAAVGAGVAVAAWPLVRGRRGDAVPTGGAGVDTLAAAVVR</sequence>